<sequence>MQQDEIHQQVVAAIQSVIGPEHRITAETNILRDLSLDSVAVMDVILHIETQFDTMIPMNQFAEIQTVGDLTQVIIASKKIA</sequence>
<reference evidence="2 3" key="1">
    <citation type="submission" date="2020-09" db="EMBL/GenBank/DDBJ databases">
        <title>Roseomonas.</title>
        <authorList>
            <person name="Zhu W."/>
        </authorList>
    </citation>
    <scope>NUCLEOTIDE SEQUENCE [LARGE SCALE GENOMIC DNA]</scope>
    <source>
        <strain evidence="2 3">573</strain>
    </source>
</reference>
<dbReference type="RefSeq" id="WP_207415427.1">
    <property type="nucleotide sequence ID" value="NZ_CP061179.1"/>
</dbReference>
<evidence type="ECO:0000313" key="3">
    <source>
        <dbReference type="Proteomes" id="UP001518989"/>
    </source>
</evidence>
<comment type="caution">
    <text evidence="2">The sequence shown here is derived from an EMBL/GenBank/DDBJ whole genome shotgun (WGS) entry which is preliminary data.</text>
</comment>
<dbReference type="Pfam" id="PF00550">
    <property type="entry name" value="PP-binding"/>
    <property type="match status" value="1"/>
</dbReference>
<keyword evidence="3" id="KW-1185">Reference proteome</keyword>
<dbReference type="InterPro" id="IPR009081">
    <property type="entry name" value="PP-bd_ACP"/>
</dbReference>
<evidence type="ECO:0000313" key="2">
    <source>
        <dbReference type="EMBL" id="MBO1078044.1"/>
    </source>
</evidence>
<organism evidence="2 3">
    <name type="scientific">Roseomonas haemaphysalidis</name>
    <dbReference type="NCBI Taxonomy" id="2768162"/>
    <lineage>
        <taxon>Bacteria</taxon>
        <taxon>Pseudomonadati</taxon>
        <taxon>Pseudomonadota</taxon>
        <taxon>Alphaproteobacteria</taxon>
        <taxon>Acetobacterales</taxon>
        <taxon>Roseomonadaceae</taxon>
        <taxon>Roseomonas</taxon>
    </lineage>
</organism>
<name>A0ABS3KKP7_9PROT</name>
<dbReference type="SUPFAM" id="SSF47336">
    <property type="entry name" value="ACP-like"/>
    <property type="match status" value="1"/>
</dbReference>
<evidence type="ECO:0000259" key="1">
    <source>
        <dbReference type="PROSITE" id="PS50075"/>
    </source>
</evidence>
<dbReference type="EMBL" id="JACTNG010000001">
    <property type="protein sequence ID" value="MBO1078044.1"/>
    <property type="molecule type" value="Genomic_DNA"/>
</dbReference>
<protein>
    <submittedName>
        <fullName evidence="2">Acyl carrier protein</fullName>
    </submittedName>
</protein>
<gene>
    <name evidence="2" type="ORF">IAI61_03305</name>
</gene>
<dbReference type="InterPro" id="IPR036736">
    <property type="entry name" value="ACP-like_sf"/>
</dbReference>
<accession>A0ABS3KKP7</accession>
<feature type="domain" description="Carrier" evidence="1">
    <location>
        <begin position="1"/>
        <end position="78"/>
    </location>
</feature>
<dbReference type="Proteomes" id="UP001518989">
    <property type="component" value="Unassembled WGS sequence"/>
</dbReference>
<dbReference type="Gene3D" id="1.10.1200.10">
    <property type="entry name" value="ACP-like"/>
    <property type="match status" value="1"/>
</dbReference>
<dbReference type="PROSITE" id="PS50075">
    <property type="entry name" value="CARRIER"/>
    <property type="match status" value="1"/>
</dbReference>
<proteinExistence type="predicted"/>